<evidence type="ECO:0000313" key="1">
    <source>
        <dbReference type="EMBL" id="GBP12966.1"/>
    </source>
</evidence>
<dbReference type="EMBL" id="BGZK01000054">
    <property type="protein sequence ID" value="GBP12966.1"/>
    <property type="molecule type" value="Genomic_DNA"/>
</dbReference>
<protein>
    <submittedName>
        <fullName evidence="1">Uncharacterized protein</fullName>
    </submittedName>
</protein>
<evidence type="ECO:0000313" key="2">
    <source>
        <dbReference type="Proteomes" id="UP000299102"/>
    </source>
</evidence>
<organism evidence="1 2">
    <name type="scientific">Eumeta variegata</name>
    <name type="common">Bagworm moth</name>
    <name type="synonym">Eumeta japonica</name>
    <dbReference type="NCBI Taxonomy" id="151549"/>
    <lineage>
        <taxon>Eukaryota</taxon>
        <taxon>Metazoa</taxon>
        <taxon>Ecdysozoa</taxon>
        <taxon>Arthropoda</taxon>
        <taxon>Hexapoda</taxon>
        <taxon>Insecta</taxon>
        <taxon>Pterygota</taxon>
        <taxon>Neoptera</taxon>
        <taxon>Endopterygota</taxon>
        <taxon>Lepidoptera</taxon>
        <taxon>Glossata</taxon>
        <taxon>Ditrysia</taxon>
        <taxon>Tineoidea</taxon>
        <taxon>Psychidae</taxon>
        <taxon>Oiketicinae</taxon>
        <taxon>Eumeta</taxon>
    </lineage>
</organism>
<keyword evidence="2" id="KW-1185">Reference proteome</keyword>
<proteinExistence type="predicted"/>
<sequence length="132" mass="14612">MSSRKEYLFFQAPLKRKRKVRVLAQVGSFHRGNARVLAVVAMNNKCNMYKASEQNSRCLPADEDTGGPRLTSYTVSCASGGELSRWSPTAALQYRGRAACAHPRSPSKRSSISRSILLNGILMTKIAKDFCQ</sequence>
<comment type="caution">
    <text evidence="1">The sequence shown here is derived from an EMBL/GenBank/DDBJ whole genome shotgun (WGS) entry which is preliminary data.</text>
</comment>
<gene>
    <name evidence="1" type="ORF">EVAR_79307_1</name>
</gene>
<dbReference type="AlphaFoldDB" id="A0A4C1TFI2"/>
<accession>A0A4C1TFI2</accession>
<dbReference type="Proteomes" id="UP000299102">
    <property type="component" value="Unassembled WGS sequence"/>
</dbReference>
<reference evidence="1 2" key="1">
    <citation type="journal article" date="2019" name="Commun. Biol.">
        <title>The bagworm genome reveals a unique fibroin gene that provides high tensile strength.</title>
        <authorList>
            <person name="Kono N."/>
            <person name="Nakamura H."/>
            <person name="Ohtoshi R."/>
            <person name="Tomita M."/>
            <person name="Numata K."/>
            <person name="Arakawa K."/>
        </authorList>
    </citation>
    <scope>NUCLEOTIDE SEQUENCE [LARGE SCALE GENOMIC DNA]</scope>
</reference>
<name>A0A4C1TFI2_EUMVA</name>